<organism evidence="2 3">
    <name type="scientific">Chitinophaga cymbidii</name>
    <dbReference type="NCBI Taxonomy" id="1096750"/>
    <lineage>
        <taxon>Bacteria</taxon>
        <taxon>Pseudomonadati</taxon>
        <taxon>Bacteroidota</taxon>
        <taxon>Chitinophagia</taxon>
        <taxon>Chitinophagales</taxon>
        <taxon>Chitinophagaceae</taxon>
        <taxon>Chitinophaga</taxon>
    </lineage>
</organism>
<evidence type="ECO:0000313" key="2">
    <source>
        <dbReference type="EMBL" id="GEP98242.1"/>
    </source>
</evidence>
<name>A0A512RRC8_9BACT</name>
<dbReference type="RefSeq" id="WP_146866630.1">
    <property type="nucleotide sequence ID" value="NZ_BKAU01000006.1"/>
</dbReference>
<keyword evidence="3" id="KW-1185">Reference proteome</keyword>
<comment type="caution">
    <text evidence="2">The sequence shown here is derived from an EMBL/GenBank/DDBJ whole genome shotgun (WGS) entry which is preliminary data.</text>
</comment>
<keyword evidence="1" id="KW-0472">Membrane</keyword>
<sequence>MDSEQDDVRKARQAVAGGWSYEPTTSAGRYEKYHAEMSRKAWGSYFGNYKASTNNGGTVIGGTLLVIALLATFFFLDLSPDVMRYFAIGFKVLAGLAAGVVCFSIGRILRFNSQFRLLLSVLVTAVAVLLLL</sequence>
<evidence type="ECO:0000313" key="3">
    <source>
        <dbReference type="Proteomes" id="UP000321436"/>
    </source>
</evidence>
<accession>A0A512RRC8</accession>
<evidence type="ECO:0000256" key="1">
    <source>
        <dbReference type="SAM" id="Phobius"/>
    </source>
</evidence>
<reference evidence="2 3" key="1">
    <citation type="submission" date="2019-07" db="EMBL/GenBank/DDBJ databases">
        <title>Whole genome shotgun sequence of Chitinophaga cymbidii NBRC 109752.</title>
        <authorList>
            <person name="Hosoyama A."/>
            <person name="Uohara A."/>
            <person name="Ohji S."/>
            <person name="Ichikawa N."/>
        </authorList>
    </citation>
    <scope>NUCLEOTIDE SEQUENCE [LARGE SCALE GENOMIC DNA]</scope>
    <source>
        <strain evidence="2 3">NBRC 109752</strain>
    </source>
</reference>
<protein>
    <submittedName>
        <fullName evidence="2">Uncharacterized protein</fullName>
    </submittedName>
</protein>
<proteinExistence type="predicted"/>
<feature type="transmembrane region" description="Helical" evidence="1">
    <location>
        <begin position="115"/>
        <end position="131"/>
    </location>
</feature>
<feature type="transmembrane region" description="Helical" evidence="1">
    <location>
        <begin position="82"/>
        <end position="103"/>
    </location>
</feature>
<keyword evidence="1" id="KW-0812">Transmembrane</keyword>
<dbReference type="Proteomes" id="UP000321436">
    <property type="component" value="Unassembled WGS sequence"/>
</dbReference>
<feature type="transmembrane region" description="Helical" evidence="1">
    <location>
        <begin position="56"/>
        <end position="76"/>
    </location>
</feature>
<keyword evidence="1" id="KW-1133">Transmembrane helix</keyword>
<dbReference type="AlphaFoldDB" id="A0A512RRC8"/>
<dbReference type="EMBL" id="BKAU01000006">
    <property type="protein sequence ID" value="GEP98242.1"/>
    <property type="molecule type" value="Genomic_DNA"/>
</dbReference>
<gene>
    <name evidence="2" type="ORF">CCY01nite_45020</name>
</gene>